<dbReference type="GO" id="GO:0005768">
    <property type="term" value="C:endosome"/>
    <property type="evidence" value="ECO:0007669"/>
    <property type="project" value="TreeGrafter"/>
</dbReference>
<evidence type="ECO:0000259" key="2">
    <source>
        <dbReference type="PROSITE" id="PS50030"/>
    </source>
</evidence>
<dbReference type="InterPro" id="IPR015940">
    <property type="entry name" value="UBA"/>
</dbReference>
<evidence type="ECO:0008006" key="7">
    <source>
        <dbReference type="Google" id="ProtNLM"/>
    </source>
</evidence>
<evidence type="ECO:0000313" key="5">
    <source>
        <dbReference type="EMBL" id="KAL1507142.1"/>
    </source>
</evidence>
<dbReference type="Gene3D" id="1.25.40.280">
    <property type="entry name" value="alix/aip1 like domains"/>
    <property type="match status" value="1"/>
</dbReference>
<dbReference type="SMART" id="SM01041">
    <property type="entry name" value="BRO1"/>
    <property type="match status" value="1"/>
</dbReference>
<evidence type="ECO:0000259" key="3">
    <source>
        <dbReference type="PROSITE" id="PS50106"/>
    </source>
</evidence>
<dbReference type="SMART" id="SM00165">
    <property type="entry name" value="UBA"/>
    <property type="match status" value="1"/>
</dbReference>
<dbReference type="AlphaFoldDB" id="A0AB34IT43"/>
<sequence length="542" mass="57954">MLAVGTKGTTKLSLQPTLTKLAESCEEKYADTASFLTKLDHVRERVRSAAPMLGTPGGAAECKDLMFEYAKLAATAAHRFRGISLEKAKIKFEWRDSIHPEQSAALSDFNFERVCVLMNAAACLAYLGVHEDRGTVDGIKSACSSFQLAAGTVDAVREEIKAAAWMTQLTTDLSSDYIEMLHSLLLAQAQKCFYEKAERDGIKDKLLAMLAAECAALYRDVHQRVSHGVLRGSITPSFQGVIGANAALFDAVQNFHMAAVHKEAREYGKQVARLKHATATCARAVSACQQAGISGPVLAVFTSAQVRCANECQQAEKDNNLIYTEKVPPVETLPPIDRKLMVKPLRPAELALPEMPTPLPPTQAQHVVGTNVPPGPTHILEVVMYKPQPNTKIGITLTSHSSEPPAVTAVASDGVGQAMLKLGDVILSINGTAAAGHEQTTRLLREAVGEIKINVQRKGEKPAPAPSPSQPSPPPHPAPAPTSPQPATPNPPPPPSFEEVQKMEAETLAKLTAMGFDDEQAKAALRTTQGDPVAAIALLTEG</sequence>
<dbReference type="InterPro" id="IPR038499">
    <property type="entry name" value="BRO1_sf"/>
</dbReference>
<dbReference type="Pfam" id="PF00595">
    <property type="entry name" value="PDZ"/>
    <property type="match status" value="1"/>
</dbReference>
<dbReference type="PANTHER" id="PTHR23030">
    <property type="entry name" value="PCD6 INTERACTING PROTEIN-RELATED"/>
    <property type="match status" value="1"/>
</dbReference>
<evidence type="ECO:0000256" key="1">
    <source>
        <dbReference type="SAM" id="MobiDB-lite"/>
    </source>
</evidence>
<feature type="region of interest" description="Disordered" evidence="1">
    <location>
        <begin position="456"/>
        <end position="504"/>
    </location>
</feature>
<dbReference type="Pfam" id="PF00627">
    <property type="entry name" value="UBA"/>
    <property type="match status" value="1"/>
</dbReference>
<feature type="compositionally biased region" description="Pro residues" evidence="1">
    <location>
        <begin position="463"/>
        <end position="496"/>
    </location>
</feature>
<gene>
    <name evidence="5" type="ORF">AB1Y20_007995</name>
</gene>
<dbReference type="GO" id="GO:0043328">
    <property type="term" value="P:protein transport to vacuole involved in ubiquitin-dependent protein catabolic process via the multivesicular body sorting pathway"/>
    <property type="evidence" value="ECO:0007669"/>
    <property type="project" value="TreeGrafter"/>
</dbReference>
<accession>A0AB34IT43</accession>
<comment type="caution">
    <text evidence="5">The sequence shown here is derived from an EMBL/GenBank/DDBJ whole genome shotgun (WGS) entry which is preliminary data.</text>
</comment>
<dbReference type="Gene3D" id="2.30.42.10">
    <property type="match status" value="1"/>
</dbReference>
<dbReference type="CDD" id="cd14270">
    <property type="entry name" value="UBA"/>
    <property type="match status" value="1"/>
</dbReference>
<dbReference type="InterPro" id="IPR009060">
    <property type="entry name" value="UBA-like_sf"/>
</dbReference>
<feature type="domain" description="PDZ" evidence="3">
    <location>
        <begin position="381"/>
        <end position="459"/>
    </location>
</feature>
<dbReference type="PROSITE" id="PS50030">
    <property type="entry name" value="UBA"/>
    <property type="match status" value="1"/>
</dbReference>
<dbReference type="InterPro" id="IPR001478">
    <property type="entry name" value="PDZ"/>
</dbReference>
<dbReference type="InterPro" id="IPR036034">
    <property type="entry name" value="PDZ_sf"/>
</dbReference>
<proteinExistence type="predicted"/>
<dbReference type="InterPro" id="IPR004328">
    <property type="entry name" value="BRO1_dom"/>
</dbReference>
<evidence type="ECO:0000259" key="4">
    <source>
        <dbReference type="PROSITE" id="PS51180"/>
    </source>
</evidence>
<keyword evidence="6" id="KW-1185">Reference proteome</keyword>
<protein>
    <recommendedName>
        <fullName evidence="7">BRO1 domain-containing protein</fullName>
    </recommendedName>
</protein>
<feature type="domain" description="BRO1" evidence="4">
    <location>
        <begin position="1"/>
        <end position="362"/>
    </location>
</feature>
<dbReference type="Pfam" id="PF03097">
    <property type="entry name" value="BRO1"/>
    <property type="match status" value="1"/>
</dbReference>
<reference evidence="5 6" key="1">
    <citation type="journal article" date="2024" name="Science">
        <title>Giant polyketide synthase enzymes in the biosynthesis of giant marine polyether toxins.</title>
        <authorList>
            <person name="Fallon T.R."/>
            <person name="Shende V.V."/>
            <person name="Wierzbicki I.H."/>
            <person name="Pendleton A.L."/>
            <person name="Watervoot N.F."/>
            <person name="Auber R.P."/>
            <person name="Gonzalez D.J."/>
            <person name="Wisecaver J.H."/>
            <person name="Moore B.S."/>
        </authorList>
    </citation>
    <scope>NUCLEOTIDE SEQUENCE [LARGE SCALE GENOMIC DNA]</scope>
    <source>
        <strain evidence="5 6">12B1</strain>
    </source>
</reference>
<name>A0AB34IT43_PRYPA</name>
<dbReference type="EMBL" id="JBGBPQ010000018">
    <property type="protein sequence ID" value="KAL1507142.1"/>
    <property type="molecule type" value="Genomic_DNA"/>
</dbReference>
<feature type="domain" description="UBA" evidence="2">
    <location>
        <begin position="502"/>
        <end position="542"/>
    </location>
</feature>
<dbReference type="PROSITE" id="PS50106">
    <property type="entry name" value="PDZ"/>
    <property type="match status" value="1"/>
</dbReference>
<dbReference type="PANTHER" id="PTHR23030:SF30">
    <property type="entry name" value="TYROSINE-PROTEIN PHOSPHATASE NON-RECEPTOR TYPE 23"/>
    <property type="match status" value="1"/>
</dbReference>
<dbReference type="SUPFAM" id="SSF50156">
    <property type="entry name" value="PDZ domain-like"/>
    <property type="match status" value="1"/>
</dbReference>
<dbReference type="PROSITE" id="PS51180">
    <property type="entry name" value="BRO1"/>
    <property type="match status" value="1"/>
</dbReference>
<dbReference type="SMART" id="SM00228">
    <property type="entry name" value="PDZ"/>
    <property type="match status" value="1"/>
</dbReference>
<dbReference type="CDD" id="cd00136">
    <property type="entry name" value="PDZ_canonical"/>
    <property type="match status" value="1"/>
</dbReference>
<evidence type="ECO:0000313" key="6">
    <source>
        <dbReference type="Proteomes" id="UP001515480"/>
    </source>
</evidence>
<dbReference type="SUPFAM" id="SSF46934">
    <property type="entry name" value="UBA-like"/>
    <property type="match status" value="1"/>
</dbReference>
<dbReference type="Proteomes" id="UP001515480">
    <property type="component" value="Unassembled WGS sequence"/>
</dbReference>
<organism evidence="5 6">
    <name type="scientific">Prymnesium parvum</name>
    <name type="common">Toxic golden alga</name>
    <dbReference type="NCBI Taxonomy" id="97485"/>
    <lineage>
        <taxon>Eukaryota</taxon>
        <taxon>Haptista</taxon>
        <taxon>Haptophyta</taxon>
        <taxon>Prymnesiophyceae</taxon>
        <taxon>Prymnesiales</taxon>
        <taxon>Prymnesiaceae</taxon>
        <taxon>Prymnesium</taxon>
    </lineage>
</organism>
<dbReference type="Gene3D" id="1.10.8.10">
    <property type="entry name" value="DNA helicase RuvA subunit, C-terminal domain"/>
    <property type="match status" value="1"/>
</dbReference>